<evidence type="ECO:0000313" key="5">
    <source>
        <dbReference type="Proteomes" id="UP000044602"/>
    </source>
</evidence>
<dbReference type="InterPro" id="IPR029052">
    <property type="entry name" value="Metallo-depent_PP-like"/>
</dbReference>
<keyword evidence="5" id="KW-1185">Reference proteome</keyword>
<dbReference type="PANTHER" id="PTHR12905:SF18">
    <property type="entry name" value="ESTER HYDROLASE, PUTATIVE (AFU_ORTHOLOGUE AFUA_4G03130)-RELATED"/>
    <property type="match status" value="1"/>
</dbReference>
<dbReference type="InterPro" id="IPR004843">
    <property type="entry name" value="Calcineurin-like_PHP"/>
</dbReference>
<dbReference type="SUPFAM" id="SSF56300">
    <property type="entry name" value="Metallo-dependent phosphatases"/>
    <property type="match status" value="1"/>
</dbReference>
<feature type="domain" description="Calcineurin-like phosphoesterase" evidence="3">
    <location>
        <begin position="75"/>
        <end position="264"/>
    </location>
</feature>
<feature type="region of interest" description="Disordered" evidence="1">
    <location>
        <begin position="324"/>
        <end position="371"/>
    </location>
</feature>
<feature type="compositionally biased region" description="Polar residues" evidence="1">
    <location>
        <begin position="1"/>
        <end position="11"/>
    </location>
</feature>
<sequence length="396" mass="43431">MQQFVLQSLRQTPPRRRKGTAMGEISRPFVGFPQQRSRSQQAADWFYDKTHRRPAVTGTGTTSVVDPAVDAAAVTIVCISDTHNTKMDLLPPGDILVHAGDLSQFGTFDEVQAQLSWLATLPHAHKMVIAGNHDLLLDGAFVAAHPDRELERHAGRRRDDLAWGAVRYLEHETLDLEVRGRSVRVFGSPWTPRYGNWAFQYGPGASPSSSSMCWAHAVPPRTDVLLVNGPPRAHLDDGGKGCDQLLAELWRARPTMVVFGHIHAGRGIEWLRYDWAQSCYEAVAAGAGTWRRWLSLVGLAVSVLWLMVSGLFAGLTSKRQQARAERQCPVGAPEDAPSVPPRAATAEPEPTGTPPSTQPPPHDVVSDDLFPCWPPPSPRAILSLNEQLAWAASLEV</sequence>
<keyword evidence="2" id="KW-1133">Transmembrane helix</keyword>
<evidence type="ECO:0000256" key="1">
    <source>
        <dbReference type="SAM" id="MobiDB-lite"/>
    </source>
</evidence>
<protein>
    <recommendedName>
        <fullName evidence="3">Calcineurin-like phosphoesterase domain-containing protein</fullName>
    </recommendedName>
</protein>
<dbReference type="Pfam" id="PF00149">
    <property type="entry name" value="Metallophos"/>
    <property type="match status" value="1"/>
</dbReference>
<name>A0A0G4LC75_VERLO</name>
<dbReference type="InterPro" id="IPR051693">
    <property type="entry name" value="UPF0046_metallophosphoest"/>
</dbReference>
<feature type="compositionally biased region" description="Pro residues" evidence="1">
    <location>
        <begin position="351"/>
        <end position="362"/>
    </location>
</feature>
<feature type="transmembrane region" description="Helical" evidence="2">
    <location>
        <begin position="293"/>
        <end position="316"/>
    </location>
</feature>
<evidence type="ECO:0000259" key="3">
    <source>
        <dbReference type="Pfam" id="PF00149"/>
    </source>
</evidence>
<dbReference type="Proteomes" id="UP000044602">
    <property type="component" value="Unassembled WGS sequence"/>
</dbReference>
<keyword evidence="2" id="KW-0472">Membrane</keyword>
<dbReference type="EMBL" id="CVQH01010557">
    <property type="protein sequence ID" value="CRK19280.1"/>
    <property type="molecule type" value="Genomic_DNA"/>
</dbReference>
<organism evidence="4 5">
    <name type="scientific">Verticillium longisporum</name>
    <name type="common">Verticillium dahliae var. longisporum</name>
    <dbReference type="NCBI Taxonomy" id="100787"/>
    <lineage>
        <taxon>Eukaryota</taxon>
        <taxon>Fungi</taxon>
        <taxon>Dikarya</taxon>
        <taxon>Ascomycota</taxon>
        <taxon>Pezizomycotina</taxon>
        <taxon>Sordariomycetes</taxon>
        <taxon>Hypocreomycetidae</taxon>
        <taxon>Glomerellales</taxon>
        <taxon>Plectosphaerellaceae</taxon>
        <taxon>Verticillium</taxon>
    </lineage>
</organism>
<evidence type="ECO:0000256" key="2">
    <source>
        <dbReference type="SAM" id="Phobius"/>
    </source>
</evidence>
<accession>A0A0G4LC75</accession>
<keyword evidence="2" id="KW-0812">Transmembrane</keyword>
<feature type="region of interest" description="Disordered" evidence="1">
    <location>
        <begin position="1"/>
        <end position="21"/>
    </location>
</feature>
<dbReference type="AlphaFoldDB" id="A0A0G4LC75"/>
<dbReference type="CDD" id="cd07379">
    <property type="entry name" value="MPP_239FB"/>
    <property type="match status" value="1"/>
</dbReference>
<proteinExistence type="predicted"/>
<dbReference type="PANTHER" id="PTHR12905">
    <property type="entry name" value="METALLOPHOSPHOESTERASE"/>
    <property type="match status" value="1"/>
</dbReference>
<evidence type="ECO:0000313" key="4">
    <source>
        <dbReference type="EMBL" id="CRK19280.1"/>
    </source>
</evidence>
<dbReference type="GO" id="GO:0016787">
    <property type="term" value="F:hydrolase activity"/>
    <property type="evidence" value="ECO:0007669"/>
    <property type="project" value="InterPro"/>
</dbReference>
<dbReference type="Gene3D" id="3.60.21.10">
    <property type="match status" value="1"/>
</dbReference>
<gene>
    <name evidence="4" type="ORF">BN1708_012585</name>
</gene>
<feature type="compositionally biased region" description="Low complexity" evidence="1">
    <location>
        <begin position="341"/>
        <end position="350"/>
    </location>
</feature>
<reference evidence="4 5" key="1">
    <citation type="submission" date="2015-05" db="EMBL/GenBank/DDBJ databases">
        <authorList>
            <person name="Wang D.B."/>
            <person name="Wang M."/>
        </authorList>
    </citation>
    <scope>NUCLEOTIDE SEQUENCE [LARGE SCALE GENOMIC DNA]</scope>
    <source>
        <strain evidence="4">VL1</strain>
    </source>
</reference>